<dbReference type="GO" id="GO:0003677">
    <property type="term" value="F:DNA binding"/>
    <property type="evidence" value="ECO:0007669"/>
    <property type="project" value="InterPro"/>
</dbReference>
<accession>A0A0A8KXN4</accession>
<protein>
    <recommendedName>
        <fullName evidence="1">Transposase IS200-like domain-containing protein</fullName>
    </recommendedName>
</protein>
<dbReference type="InterPro" id="IPR002686">
    <property type="entry name" value="Transposase_17"/>
</dbReference>
<dbReference type="InterPro" id="IPR036515">
    <property type="entry name" value="Transposase_17_sf"/>
</dbReference>
<proteinExistence type="predicted"/>
<keyword evidence="2" id="KW-0614">Plasmid</keyword>
<name>A0A0A8KXN4_9ZZZZ</name>
<evidence type="ECO:0000313" key="2">
    <source>
        <dbReference type="EMBL" id="CDL65341.1"/>
    </source>
</evidence>
<dbReference type="SMART" id="SM01321">
    <property type="entry name" value="Y1_Tnp"/>
    <property type="match status" value="1"/>
</dbReference>
<reference evidence="2" key="1">
    <citation type="journal article" date="2015" name="Res. Microbiol.">
        <title>New FeFe-hydrogenase genes identified in a metagenomic fosmid library from a municipal wastewater treatment plant as revealed by high-throughput sequencing.</title>
        <authorList>
            <person name="Tomazetto G."/>
            <person name="Wibberg D."/>
            <person name="Schluter A."/>
            <person name="Oliveira V.M."/>
        </authorList>
    </citation>
    <scope>NUCLEOTIDE SEQUENCE</scope>
    <source>
        <plasmid evidence="2">fosmid 1D</plasmid>
    </source>
</reference>
<evidence type="ECO:0000259" key="1">
    <source>
        <dbReference type="SMART" id="SM01321"/>
    </source>
</evidence>
<sequence>MGKPLRNTDPTVIRIITLRTSQAQLLMRPDSYVNETISGILAKYQEQFNITIYTHTFNSNHYHLLVQAPEQNLHLFEENVNREISKRINWHIDRKGSLWQRRYDDLSCLDQDDILRAFLYVTCNPVSHGLVDHPKHWPGVNAYWQIINEKDCVCYFTNYTEYNKAKRKAQAQGKSVCINDYKSEHILKLTPLPQFKDLTPKERKATLFSLIEKHVASIQKDRKERNLGFLGRQAILEQSPFDFPKNTKTSKRPLCYTNNQVMWHEYRKQRKLWEAAYRIASALFRQGEYNKAEFPLFSIKPPAHHIPL</sequence>
<geneLocation type="plasmid" evidence="2">
    <name>fosmid 1D</name>
</geneLocation>
<organism evidence="2">
    <name type="scientific">wastewater metagenome</name>
    <dbReference type="NCBI Taxonomy" id="527639"/>
    <lineage>
        <taxon>unclassified sequences</taxon>
        <taxon>metagenomes</taxon>
        <taxon>ecological metagenomes</taxon>
    </lineage>
</organism>
<dbReference type="GO" id="GO:0004803">
    <property type="term" value="F:transposase activity"/>
    <property type="evidence" value="ECO:0007669"/>
    <property type="project" value="InterPro"/>
</dbReference>
<dbReference type="PANTHER" id="PTHR34322">
    <property type="entry name" value="TRANSPOSASE, Y1_TNP DOMAIN-CONTAINING"/>
    <property type="match status" value="1"/>
</dbReference>
<gene>
    <name evidence="2" type="ORF">WWTP_pFosmid_1D_0008</name>
</gene>
<dbReference type="SUPFAM" id="SSF143422">
    <property type="entry name" value="Transposase IS200-like"/>
    <property type="match status" value="1"/>
</dbReference>
<dbReference type="EMBL" id="HG796236">
    <property type="protein sequence ID" value="CDL65341.1"/>
    <property type="molecule type" value="Genomic_DNA"/>
</dbReference>
<feature type="domain" description="Transposase IS200-like" evidence="1">
    <location>
        <begin position="12"/>
        <end position="124"/>
    </location>
</feature>
<dbReference type="Gene3D" id="3.30.70.1290">
    <property type="entry name" value="Transposase IS200-like"/>
    <property type="match status" value="1"/>
</dbReference>
<dbReference type="PANTHER" id="PTHR34322:SF2">
    <property type="entry name" value="TRANSPOSASE IS200-LIKE DOMAIN-CONTAINING PROTEIN"/>
    <property type="match status" value="1"/>
</dbReference>
<dbReference type="AlphaFoldDB" id="A0A0A8KXN4"/>
<dbReference type="GO" id="GO:0006313">
    <property type="term" value="P:DNA transposition"/>
    <property type="evidence" value="ECO:0007669"/>
    <property type="project" value="InterPro"/>
</dbReference>
<dbReference type="Pfam" id="PF01797">
    <property type="entry name" value="Y1_Tnp"/>
    <property type="match status" value="1"/>
</dbReference>